<dbReference type="Proteomes" id="UP001470230">
    <property type="component" value="Unassembled WGS sequence"/>
</dbReference>
<accession>A0ABR2KQ59</accession>
<dbReference type="EMBL" id="JAPFFF010000003">
    <property type="protein sequence ID" value="KAK8893260.1"/>
    <property type="molecule type" value="Genomic_DNA"/>
</dbReference>
<proteinExistence type="predicted"/>
<name>A0ABR2KQ59_9EUKA</name>
<keyword evidence="4" id="KW-1185">Reference proteome</keyword>
<feature type="transmembrane region" description="Helical" evidence="1">
    <location>
        <begin position="378"/>
        <end position="397"/>
    </location>
</feature>
<feature type="chain" id="PRO_5046027226" description="Right handed beta helix domain-containing protein" evidence="2">
    <location>
        <begin position="17"/>
        <end position="408"/>
    </location>
</feature>
<dbReference type="InterPro" id="IPR011050">
    <property type="entry name" value="Pectin_lyase_fold/virulence"/>
</dbReference>
<reference evidence="3 4" key="1">
    <citation type="submission" date="2024-04" db="EMBL/GenBank/DDBJ databases">
        <title>Tritrichomonas musculus Genome.</title>
        <authorList>
            <person name="Alves-Ferreira E."/>
            <person name="Grigg M."/>
            <person name="Lorenzi H."/>
            <person name="Galac M."/>
        </authorList>
    </citation>
    <scope>NUCLEOTIDE SEQUENCE [LARGE SCALE GENOMIC DNA]</scope>
    <source>
        <strain evidence="3 4">EAF2021</strain>
    </source>
</reference>
<feature type="signal peptide" evidence="2">
    <location>
        <begin position="1"/>
        <end position="16"/>
    </location>
</feature>
<evidence type="ECO:0000313" key="4">
    <source>
        <dbReference type="Proteomes" id="UP001470230"/>
    </source>
</evidence>
<evidence type="ECO:0008006" key="5">
    <source>
        <dbReference type="Google" id="ProtNLM"/>
    </source>
</evidence>
<protein>
    <recommendedName>
        <fullName evidence="5">Right handed beta helix domain-containing protein</fullName>
    </recommendedName>
</protein>
<gene>
    <name evidence="3" type="ORF">M9Y10_021677</name>
</gene>
<organism evidence="3 4">
    <name type="scientific">Tritrichomonas musculus</name>
    <dbReference type="NCBI Taxonomy" id="1915356"/>
    <lineage>
        <taxon>Eukaryota</taxon>
        <taxon>Metamonada</taxon>
        <taxon>Parabasalia</taxon>
        <taxon>Tritrichomonadida</taxon>
        <taxon>Tritrichomonadidae</taxon>
        <taxon>Tritrichomonas</taxon>
    </lineage>
</organism>
<evidence type="ECO:0000256" key="2">
    <source>
        <dbReference type="SAM" id="SignalP"/>
    </source>
</evidence>
<keyword evidence="2" id="KW-0732">Signal</keyword>
<keyword evidence="1" id="KW-0812">Transmembrane</keyword>
<keyword evidence="1" id="KW-1133">Transmembrane helix</keyword>
<evidence type="ECO:0000313" key="3">
    <source>
        <dbReference type="EMBL" id="KAK8893260.1"/>
    </source>
</evidence>
<dbReference type="SUPFAM" id="SSF51126">
    <property type="entry name" value="Pectin lyase-like"/>
    <property type="match status" value="1"/>
</dbReference>
<sequence>MFHLFIAFSFSINAQALHLTSLNYYLNLSNSYTTNSNKKYILHPFSLLFSQNNTSEFASFLSKFSYLSSPLLYSFSRNTLNFNLQDSIFIHSKKTITLSSEDSQQPMDYISFDFKSPFTPSSNVIMRACTFNALSSTQGTPEHTTGGAFYSDGFQSTFINCTFIGNTAQRAAACAILNAKAAFSVCHFFRNNANIDIGAILFDHSDVSISDSYFVENAAVLSIGAILGIESSLNFDVVVFHMNHASYQTGALEFSSSKANINVNQFSNNTCLREAGGVSLLANNLSYITLTGCNFETLAKENENKYPIVFNDGTHLTAKMNCFDATEEDIRNKISGNFVNNFNKFGQKCPCNHISFDVPYDVTEINVEVQDKILNPDFFGNIIAILVVTGCILFYMLKKDKNNAFQRL</sequence>
<evidence type="ECO:0000256" key="1">
    <source>
        <dbReference type="SAM" id="Phobius"/>
    </source>
</evidence>
<comment type="caution">
    <text evidence="3">The sequence shown here is derived from an EMBL/GenBank/DDBJ whole genome shotgun (WGS) entry which is preliminary data.</text>
</comment>
<keyword evidence="1" id="KW-0472">Membrane</keyword>